<organism evidence="1 2">
    <name type="scientific">Acaulospora colombiana</name>
    <dbReference type="NCBI Taxonomy" id="27376"/>
    <lineage>
        <taxon>Eukaryota</taxon>
        <taxon>Fungi</taxon>
        <taxon>Fungi incertae sedis</taxon>
        <taxon>Mucoromycota</taxon>
        <taxon>Glomeromycotina</taxon>
        <taxon>Glomeromycetes</taxon>
        <taxon>Diversisporales</taxon>
        <taxon>Acaulosporaceae</taxon>
        <taxon>Acaulospora</taxon>
    </lineage>
</organism>
<gene>
    <name evidence="1" type="ORF">ACOLOM_LOCUS14299</name>
</gene>
<feature type="non-terminal residue" evidence="1">
    <location>
        <position position="1"/>
    </location>
</feature>
<evidence type="ECO:0000313" key="1">
    <source>
        <dbReference type="EMBL" id="CAG8780596.1"/>
    </source>
</evidence>
<name>A0ACA9R7F3_9GLOM</name>
<evidence type="ECO:0000313" key="2">
    <source>
        <dbReference type="Proteomes" id="UP000789525"/>
    </source>
</evidence>
<dbReference type="Proteomes" id="UP000789525">
    <property type="component" value="Unassembled WGS sequence"/>
</dbReference>
<protein>
    <submittedName>
        <fullName evidence="1">2828_t:CDS:1</fullName>
    </submittedName>
</protein>
<dbReference type="EMBL" id="CAJVPT010071442">
    <property type="protein sequence ID" value="CAG8780596.1"/>
    <property type="molecule type" value="Genomic_DNA"/>
</dbReference>
<sequence length="65" mass="7220">VGIVGQDGDMVGQRAERDEVEISVDSSKVVHVHVPDLEKREDGISEWEEDSDRVGWQQGLAMSAR</sequence>
<accession>A0ACA9R7F3</accession>
<keyword evidence="2" id="KW-1185">Reference proteome</keyword>
<proteinExistence type="predicted"/>
<comment type="caution">
    <text evidence="1">The sequence shown here is derived from an EMBL/GenBank/DDBJ whole genome shotgun (WGS) entry which is preliminary data.</text>
</comment>
<reference evidence="1" key="1">
    <citation type="submission" date="2021-06" db="EMBL/GenBank/DDBJ databases">
        <authorList>
            <person name="Kallberg Y."/>
            <person name="Tangrot J."/>
            <person name="Rosling A."/>
        </authorList>
    </citation>
    <scope>NUCLEOTIDE SEQUENCE</scope>
    <source>
        <strain evidence="1">CL356</strain>
    </source>
</reference>